<dbReference type="InterPro" id="IPR000182">
    <property type="entry name" value="GNAT_dom"/>
</dbReference>
<protein>
    <submittedName>
        <fullName evidence="2">GNAT family N-acetyltransferase</fullName>
    </submittedName>
</protein>
<accession>A0ABS0X8S1</accession>
<dbReference type="PROSITE" id="PS51186">
    <property type="entry name" value="GNAT"/>
    <property type="match status" value="1"/>
</dbReference>
<dbReference type="PANTHER" id="PTHR43792">
    <property type="entry name" value="GNAT FAMILY, PUTATIVE (AFU_ORTHOLOGUE AFUA_3G00765)-RELATED-RELATED"/>
    <property type="match status" value="1"/>
</dbReference>
<feature type="domain" description="N-acetyltransferase" evidence="1">
    <location>
        <begin position="15"/>
        <end position="174"/>
    </location>
</feature>
<evidence type="ECO:0000259" key="1">
    <source>
        <dbReference type="PROSITE" id="PS51186"/>
    </source>
</evidence>
<dbReference type="InterPro" id="IPR051531">
    <property type="entry name" value="N-acetyltransferase"/>
</dbReference>
<evidence type="ECO:0000313" key="3">
    <source>
        <dbReference type="Proteomes" id="UP000634780"/>
    </source>
</evidence>
<dbReference type="PANTHER" id="PTHR43792:SF1">
    <property type="entry name" value="N-ACETYLTRANSFERASE DOMAIN-CONTAINING PROTEIN"/>
    <property type="match status" value="1"/>
</dbReference>
<dbReference type="Pfam" id="PF13302">
    <property type="entry name" value="Acetyltransf_3"/>
    <property type="match status" value="1"/>
</dbReference>
<evidence type="ECO:0000313" key="2">
    <source>
        <dbReference type="EMBL" id="MBJ3809602.1"/>
    </source>
</evidence>
<dbReference type="SUPFAM" id="SSF55729">
    <property type="entry name" value="Acyl-CoA N-acyltransferases (Nat)"/>
    <property type="match status" value="1"/>
</dbReference>
<sequence>MTSEPSSPELRSERLVLSAYVASDESDFVALFQDEAVGSWFGEGMRSADEDRALFARLFRLVYAEKRFPVWAVRHEGRYAGHAEIKPSPEPWLDGQEIVYGLSRDSWGLGLGTELARLLTDHGHRALGLAEVHATVDALNTPSVAVLKRLGYTQSREVREDDGSTTLQFTSRAEHWPT</sequence>
<reference evidence="2 3" key="1">
    <citation type="submission" date="2020-12" db="EMBL/GenBank/DDBJ databases">
        <title>Streptomyces typhae sp. nov., a novel endophytic actinomycete isolated from the root of cattail pollen (Typha angustifolia L.).</title>
        <authorList>
            <person name="Peng C."/>
            <person name="Liu C."/>
        </authorList>
    </citation>
    <scope>NUCLEOTIDE SEQUENCE [LARGE SCALE GENOMIC DNA]</scope>
    <source>
        <strain evidence="2 3">JCM 4753</strain>
    </source>
</reference>
<gene>
    <name evidence="2" type="ORF">JGB26_21175</name>
</gene>
<dbReference type="Proteomes" id="UP000634780">
    <property type="component" value="Unassembled WGS sequence"/>
</dbReference>
<dbReference type="Gene3D" id="3.40.630.30">
    <property type="match status" value="1"/>
</dbReference>
<dbReference type="InterPro" id="IPR016181">
    <property type="entry name" value="Acyl_CoA_acyltransferase"/>
</dbReference>
<dbReference type="EMBL" id="JAEKOZ010000012">
    <property type="protein sequence ID" value="MBJ3809602.1"/>
    <property type="molecule type" value="Genomic_DNA"/>
</dbReference>
<comment type="caution">
    <text evidence="2">The sequence shown here is derived from an EMBL/GenBank/DDBJ whole genome shotgun (WGS) entry which is preliminary data.</text>
</comment>
<dbReference type="RefSeq" id="WP_190115507.1">
    <property type="nucleotide sequence ID" value="NZ_BMVR01000004.1"/>
</dbReference>
<keyword evidence="3" id="KW-1185">Reference proteome</keyword>
<organism evidence="2 3">
    <name type="scientific">Streptomyces flavofungini</name>
    <dbReference type="NCBI Taxonomy" id="68200"/>
    <lineage>
        <taxon>Bacteria</taxon>
        <taxon>Bacillati</taxon>
        <taxon>Actinomycetota</taxon>
        <taxon>Actinomycetes</taxon>
        <taxon>Kitasatosporales</taxon>
        <taxon>Streptomycetaceae</taxon>
        <taxon>Streptomyces</taxon>
    </lineage>
</organism>
<proteinExistence type="predicted"/>
<name>A0ABS0X8S1_9ACTN</name>